<dbReference type="PANTHER" id="PTHR12149">
    <property type="entry name" value="FRUCTOSAMINE 3 KINASE-RELATED PROTEIN"/>
    <property type="match status" value="1"/>
</dbReference>
<dbReference type="RefSeq" id="XP_060363130.1">
    <property type="nucleotide sequence ID" value="XM_060512326.1"/>
</dbReference>
<dbReference type="Proteomes" id="UP001244207">
    <property type="component" value="Unassembled WGS sequence"/>
</dbReference>
<organism evidence="4 5">
    <name type="scientific">Glomerella acutata</name>
    <name type="common">Colletotrichum acutatum</name>
    <dbReference type="NCBI Taxonomy" id="27357"/>
    <lineage>
        <taxon>Eukaryota</taxon>
        <taxon>Fungi</taxon>
        <taxon>Dikarya</taxon>
        <taxon>Ascomycota</taxon>
        <taxon>Pezizomycotina</taxon>
        <taxon>Sordariomycetes</taxon>
        <taxon>Hypocreomycetidae</taxon>
        <taxon>Glomerellales</taxon>
        <taxon>Glomerellaceae</taxon>
        <taxon>Colletotrichum</taxon>
        <taxon>Colletotrichum acutatum species complex</taxon>
    </lineage>
</organism>
<name>A0AAD8XH19_GLOAC</name>
<proteinExistence type="inferred from homology"/>
<dbReference type="AlphaFoldDB" id="A0AAD8XH19"/>
<dbReference type="EMBL" id="JAHMHS010000070">
    <property type="protein sequence ID" value="KAK1723075.1"/>
    <property type="molecule type" value="Genomic_DNA"/>
</dbReference>
<dbReference type="GO" id="GO:0102193">
    <property type="term" value="F:protein-ribulosamine 3-kinase activity"/>
    <property type="evidence" value="ECO:0007669"/>
    <property type="project" value="UniProtKB-EC"/>
</dbReference>
<evidence type="ECO:0000313" key="5">
    <source>
        <dbReference type="Proteomes" id="UP001244207"/>
    </source>
</evidence>
<evidence type="ECO:0000256" key="2">
    <source>
        <dbReference type="ARBA" id="ARBA00048655"/>
    </source>
</evidence>
<dbReference type="PANTHER" id="PTHR12149:SF8">
    <property type="entry name" value="PROTEIN-RIBULOSAMINE 3-KINASE"/>
    <property type="match status" value="1"/>
</dbReference>
<evidence type="ECO:0000256" key="3">
    <source>
        <dbReference type="PIRNR" id="PIRNR006221"/>
    </source>
</evidence>
<keyword evidence="3" id="KW-0418">Kinase</keyword>
<comment type="similarity">
    <text evidence="3">Belongs to the fructosamine kinase family.</text>
</comment>
<evidence type="ECO:0000256" key="1">
    <source>
        <dbReference type="ARBA" id="ARBA00011961"/>
    </source>
</evidence>
<keyword evidence="5" id="KW-1185">Reference proteome</keyword>
<dbReference type="GeneID" id="85396224"/>
<dbReference type="Pfam" id="PF03881">
    <property type="entry name" value="Fructosamin_kin"/>
    <property type="match status" value="1"/>
</dbReference>
<sequence>MESSTTPVDLNDSRTTKTFFVKISYGETSRVMLLGECKSSKIIHELMADFIPKPLEYGKFEKADIPTYFYMSEFVDLDTTTAQDPSEFCKLLAEIHRKSQTLSDKFGFGVTTCDGDRPHVVEWESDWAVFYRKLFLHTLNLDIESNGTWPKYERAAHRVADYVIPKLLTKLTWEGQPIKPSLIHGDLWERNTGINKETNLPMLFDAGSYFAHNEMELGHWACEFSETFGNKKYMDRYLEFFLKAEPAEEFEDRIRLYSLKGGMNYSAGYPGSQLRSSTCNSMLYLCEKYAPIDGIGKYDKSIGPIETGARIVSHEEIR</sequence>
<comment type="catalytic activity">
    <reaction evidence="2">
        <text>N(6)-D-ribulosyl-L-lysyl-[protein] + ATP = N(6)-(3-O-phospho-D-ribulosyl)-L-lysyl-[protein] + ADP + H(+)</text>
        <dbReference type="Rhea" id="RHEA:48432"/>
        <dbReference type="Rhea" id="RHEA-COMP:12103"/>
        <dbReference type="Rhea" id="RHEA-COMP:12104"/>
        <dbReference type="ChEBI" id="CHEBI:15378"/>
        <dbReference type="ChEBI" id="CHEBI:30616"/>
        <dbReference type="ChEBI" id="CHEBI:90418"/>
        <dbReference type="ChEBI" id="CHEBI:90420"/>
        <dbReference type="ChEBI" id="CHEBI:456216"/>
        <dbReference type="EC" id="2.7.1.172"/>
    </reaction>
    <physiologicalReaction direction="left-to-right" evidence="2">
        <dbReference type="Rhea" id="RHEA:48433"/>
    </physiologicalReaction>
</comment>
<comment type="caution">
    <text evidence="4">The sequence shown here is derived from an EMBL/GenBank/DDBJ whole genome shotgun (WGS) entry which is preliminary data.</text>
</comment>
<protein>
    <recommendedName>
        <fullName evidence="1">protein-ribulosamine 3-kinase</fullName>
        <ecNumber evidence="1">2.7.1.172</ecNumber>
    </recommendedName>
</protein>
<evidence type="ECO:0000313" key="4">
    <source>
        <dbReference type="EMBL" id="KAK1723075.1"/>
    </source>
</evidence>
<dbReference type="EC" id="2.7.1.172" evidence="1"/>
<gene>
    <name evidence="4" type="ORF">BDZ83DRAFT_720949</name>
</gene>
<dbReference type="InterPro" id="IPR011009">
    <property type="entry name" value="Kinase-like_dom_sf"/>
</dbReference>
<dbReference type="PIRSF" id="PIRSF006221">
    <property type="entry name" value="Ketosamine-3-kinase"/>
    <property type="match status" value="1"/>
</dbReference>
<dbReference type="SUPFAM" id="SSF56112">
    <property type="entry name" value="Protein kinase-like (PK-like)"/>
    <property type="match status" value="1"/>
</dbReference>
<reference evidence="4" key="1">
    <citation type="submission" date="2021-12" db="EMBL/GenBank/DDBJ databases">
        <title>Comparative genomics, transcriptomics and evolutionary studies reveal genomic signatures of adaptation to plant cell wall in hemibiotrophic fungi.</title>
        <authorList>
            <consortium name="DOE Joint Genome Institute"/>
            <person name="Baroncelli R."/>
            <person name="Diaz J.F."/>
            <person name="Benocci T."/>
            <person name="Peng M."/>
            <person name="Battaglia E."/>
            <person name="Haridas S."/>
            <person name="Andreopoulos W."/>
            <person name="Labutti K."/>
            <person name="Pangilinan J."/>
            <person name="Floch G.L."/>
            <person name="Makela M.R."/>
            <person name="Henrissat B."/>
            <person name="Grigoriev I.V."/>
            <person name="Crouch J.A."/>
            <person name="De Vries R.P."/>
            <person name="Sukno S.A."/>
            <person name="Thon M.R."/>
        </authorList>
    </citation>
    <scope>NUCLEOTIDE SEQUENCE</scope>
    <source>
        <strain evidence="4">CBS 112980</strain>
    </source>
</reference>
<dbReference type="GO" id="GO:0016301">
    <property type="term" value="F:kinase activity"/>
    <property type="evidence" value="ECO:0007669"/>
    <property type="project" value="UniProtKB-UniRule"/>
</dbReference>
<accession>A0AAD8XH19</accession>
<dbReference type="Gene3D" id="3.90.1200.10">
    <property type="match status" value="1"/>
</dbReference>
<keyword evidence="3" id="KW-0808">Transferase</keyword>
<dbReference type="InterPro" id="IPR016477">
    <property type="entry name" value="Fructo-/Ketosamine-3-kinase"/>
</dbReference>